<organism evidence="3 4">
    <name type="scientific">Nocardiopsis flavescens</name>
    <dbReference type="NCBI Taxonomy" id="758803"/>
    <lineage>
        <taxon>Bacteria</taxon>
        <taxon>Bacillati</taxon>
        <taxon>Actinomycetota</taxon>
        <taxon>Actinomycetes</taxon>
        <taxon>Streptosporangiales</taxon>
        <taxon>Nocardiopsidaceae</taxon>
        <taxon>Nocardiopsis</taxon>
    </lineage>
</organism>
<sequence length="149" mass="15358">MRIPAGLTSTGMTTDTASAPAANTPATRTRRKRRHGGDRPGDGPATVLVRADTSTATVGVFIVVGVAAGLIAVIAVVLLARPDAPTLLSGFGQESTWAMPATAVASALGLTFLIAAVIADRRAEEALRRACRDQDADARGEADRARRVP</sequence>
<accession>A0A1M6QE93</accession>
<proteinExistence type="predicted"/>
<evidence type="ECO:0000313" key="4">
    <source>
        <dbReference type="Proteomes" id="UP000184452"/>
    </source>
</evidence>
<keyword evidence="2" id="KW-1133">Transmembrane helix</keyword>
<keyword evidence="2" id="KW-0812">Transmembrane</keyword>
<feature type="transmembrane region" description="Helical" evidence="2">
    <location>
        <begin position="58"/>
        <end position="80"/>
    </location>
</feature>
<dbReference type="STRING" id="758803.SAMN05421803_11519"/>
<keyword evidence="4" id="KW-1185">Reference proteome</keyword>
<name>A0A1M6QE93_9ACTN</name>
<protein>
    <submittedName>
        <fullName evidence="3">Uncharacterized protein</fullName>
    </submittedName>
</protein>
<dbReference type="EMBL" id="FQZK01000015">
    <property type="protein sequence ID" value="SHK18397.1"/>
    <property type="molecule type" value="Genomic_DNA"/>
</dbReference>
<dbReference type="RefSeq" id="WP_143173440.1">
    <property type="nucleotide sequence ID" value="NZ_FQZK01000015.1"/>
</dbReference>
<evidence type="ECO:0000256" key="1">
    <source>
        <dbReference type="SAM" id="MobiDB-lite"/>
    </source>
</evidence>
<dbReference type="AlphaFoldDB" id="A0A1M6QE93"/>
<feature type="region of interest" description="Disordered" evidence="1">
    <location>
        <begin position="130"/>
        <end position="149"/>
    </location>
</feature>
<dbReference type="Proteomes" id="UP000184452">
    <property type="component" value="Unassembled WGS sequence"/>
</dbReference>
<keyword evidence="2" id="KW-0472">Membrane</keyword>
<feature type="region of interest" description="Disordered" evidence="1">
    <location>
        <begin position="1"/>
        <end position="46"/>
    </location>
</feature>
<feature type="compositionally biased region" description="Low complexity" evidence="1">
    <location>
        <begin position="13"/>
        <end position="27"/>
    </location>
</feature>
<reference evidence="3 4" key="1">
    <citation type="submission" date="2016-11" db="EMBL/GenBank/DDBJ databases">
        <authorList>
            <person name="Jaros S."/>
            <person name="Januszkiewicz K."/>
            <person name="Wedrychowicz H."/>
        </authorList>
    </citation>
    <scope>NUCLEOTIDE SEQUENCE [LARGE SCALE GENOMIC DNA]</scope>
    <source>
        <strain evidence="3 4">CGMCC 4.5723</strain>
    </source>
</reference>
<evidence type="ECO:0000313" key="3">
    <source>
        <dbReference type="EMBL" id="SHK18397.1"/>
    </source>
</evidence>
<gene>
    <name evidence="3" type="ORF">SAMN05421803_11519</name>
</gene>
<evidence type="ECO:0000256" key="2">
    <source>
        <dbReference type="SAM" id="Phobius"/>
    </source>
</evidence>
<feature type="transmembrane region" description="Helical" evidence="2">
    <location>
        <begin position="100"/>
        <end position="119"/>
    </location>
</feature>